<comment type="caution">
    <text evidence="2">The sequence shown here is derived from an EMBL/GenBank/DDBJ whole genome shotgun (WGS) entry which is preliminary data.</text>
</comment>
<gene>
    <name evidence="2" type="ORF">IPJ38_19075</name>
</gene>
<name>A0A935K592_9RHOO</name>
<organism evidence="2 3">
    <name type="scientific">Candidatus Dechloromonas phosphorivorans</name>
    <dbReference type="NCBI Taxonomy" id="2899244"/>
    <lineage>
        <taxon>Bacteria</taxon>
        <taxon>Pseudomonadati</taxon>
        <taxon>Pseudomonadota</taxon>
        <taxon>Betaproteobacteria</taxon>
        <taxon>Rhodocyclales</taxon>
        <taxon>Azonexaceae</taxon>
        <taxon>Dechloromonas</taxon>
    </lineage>
</organism>
<accession>A0A935K592</accession>
<dbReference type="EMBL" id="JADJMS010000047">
    <property type="protein sequence ID" value="MBK7416879.1"/>
    <property type="molecule type" value="Genomic_DNA"/>
</dbReference>
<dbReference type="AlphaFoldDB" id="A0A935K592"/>
<protein>
    <submittedName>
        <fullName evidence="2">DUF2860 family protein</fullName>
    </submittedName>
</protein>
<dbReference type="Pfam" id="PF11059">
    <property type="entry name" value="DUF2860"/>
    <property type="match status" value="1"/>
</dbReference>
<feature type="chain" id="PRO_5037507751" evidence="1">
    <location>
        <begin position="21"/>
        <end position="332"/>
    </location>
</feature>
<evidence type="ECO:0000313" key="3">
    <source>
        <dbReference type="Proteomes" id="UP000739411"/>
    </source>
</evidence>
<dbReference type="PIRSF" id="PIRSF028696">
    <property type="entry name" value="UCP028696"/>
    <property type="match status" value="1"/>
</dbReference>
<dbReference type="InterPro" id="IPR016896">
    <property type="entry name" value="DUF2860"/>
</dbReference>
<proteinExistence type="predicted"/>
<keyword evidence="1" id="KW-0732">Signal</keyword>
<evidence type="ECO:0000313" key="2">
    <source>
        <dbReference type="EMBL" id="MBK7416879.1"/>
    </source>
</evidence>
<feature type="signal peptide" evidence="1">
    <location>
        <begin position="1"/>
        <end position="20"/>
    </location>
</feature>
<dbReference type="Proteomes" id="UP000739411">
    <property type="component" value="Unassembled WGS sequence"/>
</dbReference>
<reference evidence="2 3" key="1">
    <citation type="submission" date="2020-10" db="EMBL/GenBank/DDBJ databases">
        <title>Connecting structure to function with the recovery of over 1000 high-quality activated sludge metagenome-assembled genomes encoding full-length rRNA genes using long-read sequencing.</title>
        <authorList>
            <person name="Singleton C.M."/>
            <person name="Petriglieri F."/>
            <person name="Kristensen J.M."/>
            <person name="Kirkegaard R.H."/>
            <person name="Michaelsen T.Y."/>
            <person name="Andersen M.H."/>
            <person name="Karst S.M."/>
            <person name="Dueholm M.S."/>
            <person name="Nielsen P.H."/>
            <person name="Albertsen M."/>
        </authorList>
    </citation>
    <scope>NUCLEOTIDE SEQUENCE [LARGE SCALE GENOMIC DNA]</scope>
    <source>
        <strain evidence="2">EsbW_18-Q3-R4-48_BATAC.463</strain>
    </source>
</reference>
<evidence type="ECO:0000256" key="1">
    <source>
        <dbReference type="SAM" id="SignalP"/>
    </source>
</evidence>
<sequence>MIERITFALAALFLASLAQAQVNPIPRTGGLSGSVSLGAAYTNVSSSFYQHDDSARINNLGSPQSDSNVSLVPRFDLRYTLAESRTQFVLGNQIHDVLRFDFTQLLAVRQEIGDLGIVSAGLVFTGIVPSEVWSDPYRTGADRNSSDRDSRGIRLGWERVLGSGFNADFTARKIDIEREESGRSSTLSASQIGLLDRNGNSLQLRVSYDWEFAPHHFLAPGLILGREELDGMAMRHDVTGFKLDYGFNSGSDIFSASLYLAQQGYEEGHPLFGNRKADSSDYALGVNYLRQGLFGTPWLGAYISASYGKSNSDIDFFDAEFTRVGTGLRFKF</sequence>